<evidence type="ECO:0000313" key="2">
    <source>
        <dbReference type="Proteomes" id="UP000189739"/>
    </source>
</evidence>
<dbReference type="OrthoDB" id="797432at2"/>
<keyword evidence="2" id="KW-1185">Reference proteome</keyword>
<comment type="caution">
    <text evidence="1">The sequence shown here is derived from an EMBL/GenBank/DDBJ whole genome shotgun (WGS) entry which is preliminary data.</text>
</comment>
<evidence type="ECO:0000313" key="1">
    <source>
        <dbReference type="EMBL" id="OOQ61276.1"/>
    </source>
</evidence>
<evidence type="ECO:0008006" key="3">
    <source>
        <dbReference type="Google" id="ProtNLM"/>
    </source>
</evidence>
<name>A0A1S9PJY8_9SPHI</name>
<sequence length="111" mass="12333">MKKNIYHIVCAWALLLSFVTGQYMVYAHQHNQVKNIHASVKNHDCQKAAHTIVKEKCEVCDSMHHAAMDVTGEVAYMHTLVTTEAHFISPVYNFTSIALILAAGRAPPLAS</sequence>
<accession>A0A1S9PJY8</accession>
<proteinExistence type="predicted"/>
<dbReference type="STRING" id="1792845.BC343_20025"/>
<dbReference type="Proteomes" id="UP000189739">
    <property type="component" value="Unassembled WGS sequence"/>
</dbReference>
<organism evidence="1 2">
    <name type="scientific">Mucilaginibacter pedocola</name>
    <dbReference type="NCBI Taxonomy" id="1792845"/>
    <lineage>
        <taxon>Bacteria</taxon>
        <taxon>Pseudomonadati</taxon>
        <taxon>Bacteroidota</taxon>
        <taxon>Sphingobacteriia</taxon>
        <taxon>Sphingobacteriales</taxon>
        <taxon>Sphingobacteriaceae</taxon>
        <taxon>Mucilaginibacter</taxon>
    </lineage>
</organism>
<protein>
    <recommendedName>
        <fullName evidence="3">DUF2946 domain-containing protein</fullName>
    </recommendedName>
</protein>
<reference evidence="1 2" key="1">
    <citation type="submission" date="2016-07" db="EMBL/GenBank/DDBJ databases">
        <title>Genomic analysis of zinc-resistant bacterium Mucilaginibacter pedocola TBZ30.</title>
        <authorList>
            <person name="Huang J."/>
            <person name="Tang J."/>
        </authorList>
    </citation>
    <scope>NUCLEOTIDE SEQUENCE [LARGE SCALE GENOMIC DNA]</scope>
    <source>
        <strain evidence="1 2">TBZ30</strain>
    </source>
</reference>
<dbReference type="EMBL" id="MBTF01000002">
    <property type="protein sequence ID" value="OOQ61276.1"/>
    <property type="molecule type" value="Genomic_DNA"/>
</dbReference>
<gene>
    <name evidence="1" type="ORF">BC343_20025</name>
</gene>
<dbReference type="AlphaFoldDB" id="A0A1S9PJY8"/>
<dbReference type="RefSeq" id="WP_078346555.1">
    <property type="nucleotide sequence ID" value="NZ_MBTF01000002.1"/>
</dbReference>